<dbReference type="RefSeq" id="XP_001485631.2">
    <property type="nucleotide sequence ID" value="XM_001485581.1"/>
</dbReference>
<dbReference type="AlphaFoldDB" id="A5DDF1"/>
<sequence length="160" mass="17737">MTRCILTPVTSHACCRSGCERYMLYESIDSFKVYLFVTCCVYSLLYNPLSARDILDNFFNLSLPSLSLRCSLSYLSSAAFARANSASFSDCSVPPRTCPCDLFCLVWANLRVPVTSFSSTLCSFGCTLTSLASFDMQLPMPNCVFQAPSIMAAFLRPLRT</sequence>
<gene>
    <name evidence="1" type="ORF">PGUG_01302</name>
</gene>
<dbReference type="Proteomes" id="UP000001997">
    <property type="component" value="Unassembled WGS sequence"/>
</dbReference>
<dbReference type="KEGG" id="pgu:PGUG_01302"/>
<name>A5DDF1_PICGU</name>
<reference evidence="1 2" key="1">
    <citation type="journal article" date="2009" name="Nature">
        <title>Evolution of pathogenicity and sexual reproduction in eight Candida genomes.</title>
        <authorList>
            <person name="Butler G."/>
            <person name="Rasmussen M.D."/>
            <person name="Lin M.F."/>
            <person name="Santos M.A."/>
            <person name="Sakthikumar S."/>
            <person name="Munro C.A."/>
            <person name="Rheinbay E."/>
            <person name="Grabherr M."/>
            <person name="Forche A."/>
            <person name="Reedy J.L."/>
            <person name="Agrafioti I."/>
            <person name="Arnaud M.B."/>
            <person name="Bates S."/>
            <person name="Brown A.J."/>
            <person name="Brunke S."/>
            <person name="Costanzo M.C."/>
            <person name="Fitzpatrick D.A."/>
            <person name="de Groot P.W."/>
            <person name="Harris D."/>
            <person name="Hoyer L.L."/>
            <person name="Hube B."/>
            <person name="Klis F.M."/>
            <person name="Kodira C."/>
            <person name="Lennard N."/>
            <person name="Logue M.E."/>
            <person name="Martin R."/>
            <person name="Neiman A.M."/>
            <person name="Nikolaou E."/>
            <person name="Quail M.A."/>
            <person name="Quinn J."/>
            <person name="Santos M.C."/>
            <person name="Schmitzberger F.F."/>
            <person name="Sherlock G."/>
            <person name="Shah P."/>
            <person name="Silverstein K.A."/>
            <person name="Skrzypek M.S."/>
            <person name="Soll D."/>
            <person name="Staggs R."/>
            <person name="Stansfield I."/>
            <person name="Stumpf M.P."/>
            <person name="Sudbery P.E."/>
            <person name="Srikantha T."/>
            <person name="Zeng Q."/>
            <person name="Berman J."/>
            <person name="Berriman M."/>
            <person name="Heitman J."/>
            <person name="Gow N.A."/>
            <person name="Lorenz M.C."/>
            <person name="Birren B.W."/>
            <person name="Kellis M."/>
            <person name="Cuomo C.A."/>
        </authorList>
    </citation>
    <scope>NUCLEOTIDE SEQUENCE [LARGE SCALE GENOMIC DNA]</scope>
    <source>
        <strain evidence="2">ATCC 6260 / CBS 566 / DSM 6381 / JCM 1539 / NBRC 10279 / NRRL Y-324</strain>
    </source>
</reference>
<protein>
    <submittedName>
        <fullName evidence="1">Uncharacterized protein</fullName>
    </submittedName>
</protein>
<dbReference type="VEuPathDB" id="FungiDB:PGUG_01302"/>
<evidence type="ECO:0000313" key="1">
    <source>
        <dbReference type="EMBL" id="EDK37204.2"/>
    </source>
</evidence>
<keyword evidence="2" id="KW-1185">Reference proteome</keyword>
<dbReference type="HOGENOM" id="CLU_1652813_0_0_1"/>
<dbReference type="EMBL" id="CH408156">
    <property type="protein sequence ID" value="EDK37204.2"/>
    <property type="molecule type" value="Genomic_DNA"/>
</dbReference>
<evidence type="ECO:0000313" key="2">
    <source>
        <dbReference type="Proteomes" id="UP000001997"/>
    </source>
</evidence>
<organism evidence="1 2">
    <name type="scientific">Meyerozyma guilliermondii (strain ATCC 6260 / CBS 566 / DSM 6381 / JCM 1539 / NBRC 10279 / NRRL Y-324)</name>
    <name type="common">Yeast</name>
    <name type="synonym">Candida guilliermondii</name>
    <dbReference type="NCBI Taxonomy" id="294746"/>
    <lineage>
        <taxon>Eukaryota</taxon>
        <taxon>Fungi</taxon>
        <taxon>Dikarya</taxon>
        <taxon>Ascomycota</taxon>
        <taxon>Saccharomycotina</taxon>
        <taxon>Pichiomycetes</taxon>
        <taxon>Debaryomycetaceae</taxon>
        <taxon>Meyerozyma</taxon>
    </lineage>
</organism>
<dbReference type="GeneID" id="5127668"/>
<accession>A5DDF1</accession>
<dbReference type="InParanoid" id="A5DDF1"/>
<proteinExistence type="predicted"/>